<dbReference type="Gene3D" id="3.50.50.60">
    <property type="entry name" value="FAD/NAD(P)-binding domain"/>
    <property type="match status" value="1"/>
</dbReference>
<evidence type="ECO:0000256" key="5">
    <source>
        <dbReference type="ARBA" id="ARBA00023033"/>
    </source>
</evidence>
<evidence type="ECO:0000259" key="6">
    <source>
        <dbReference type="Pfam" id="PF01494"/>
    </source>
</evidence>
<reference evidence="7" key="1">
    <citation type="journal article" date="2023" name="Mol. Phylogenet. Evol.">
        <title>Genome-scale phylogeny and comparative genomics of the fungal order Sordariales.</title>
        <authorList>
            <person name="Hensen N."/>
            <person name="Bonometti L."/>
            <person name="Westerberg I."/>
            <person name="Brannstrom I.O."/>
            <person name="Guillou S."/>
            <person name="Cros-Aarteil S."/>
            <person name="Calhoun S."/>
            <person name="Haridas S."/>
            <person name="Kuo A."/>
            <person name="Mondo S."/>
            <person name="Pangilinan J."/>
            <person name="Riley R."/>
            <person name="LaButti K."/>
            <person name="Andreopoulos B."/>
            <person name="Lipzen A."/>
            <person name="Chen C."/>
            <person name="Yan M."/>
            <person name="Daum C."/>
            <person name="Ng V."/>
            <person name="Clum A."/>
            <person name="Steindorff A."/>
            <person name="Ohm R.A."/>
            <person name="Martin F."/>
            <person name="Silar P."/>
            <person name="Natvig D.O."/>
            <person name="Lalanne C."/>
            <person name="Gautier V."/>
            <person name="Ament-Velasquez S.L."/>
            <person name="Kruys A."/>
            <person name="Hutchinson M.I."/>
            <person name="Powell A.J."/>
            <person name="Barry K."/>
            <person name="Miller A.N."/>
            <person name="Grigoriev I.V."/>
            <person name="Debuchy R."/>
            <person name="Gladieux P."/>
            <person name="Hiltunen Thoren M."/>
            <person name="Johannesson H."/>
        </authorList>
    </citation>
    <scope>NUCLEOTIDE SEQUENCE</scope>
    <source>
        <strain evidence="7">PSN243</strain>
    </source>
</reference>
<organism evidence="7 8">
    <name type="scientific">Podospora aff. communis PSN243</name>
    <dbReference type="NCBI Taxonomy" id="3040156"/>
    <lineage>
        <taxon>Eukaryota</taxon>
        <taxon>Fungi</taxon>
        <taxon>Dikarya</taxon>
        <taxon>Ascomycota</taxon>
        <taxon>Pezizomycotina</taxon>
        <taxon>Sordariomycetes</taxon>
        <taxon>Sordariomycetidae</taxon>
        <taxon>Sordariales</taxon>
        <taxon>Podosporaceae</taxon>
        <taxon>Podospora</taxon>
    </lineage>
</organism>
<dbReference type="Pfam" id="PF01494">
    <property type="entry name" value="FAD_binding_3"/>
    <property type="match status" value="1"/>
</dbReference>
<evidence type="ECO:0000256" key="2">
    <source>
        <dbReference type="ARBA" id="ARBA00022630"/>
    </source>
</evidence>
<keyword evidence="3" id="KW-0274">FAD</keyword>
<evidence type="ECO:0000313" key="7">
    <source>
        <dbReference type="EMBL" id="KAK4455425.1"/>
    </source>
</evidence>
<sequence length="417" mass="46102">MSSNENTVIIVGAGVSGLLLAQYLQKCGIPYQVFERDADLTTRGVGWGLTLHWSLPAVRQLLPEELLRRIPETYVDRASVEKGLASTFPFFDLSTGELNAATPAAPESQRIRMSRQRFRELIATGIDIQWSKGVASVDSKHDSVTAHFDDGSSVIGRLLVACDGGNSRIRRALFPERPTYRIPIGVMGVKAEYTPEQMQPLQKLDPVFLQGTASANDTYAYFSVLDSPGNHSPGTQANHVLQIVISWPFRSDFLNKQAPTPLPATKEESLKLIQTFVESWAEPFRFLANHISPDSEIKNLELYDWLPPKEVPSLTNIALIGDAFHPMSMYRGEGANHAIVDVLELVETVIPHLASEGAILQAALHTYQNAVATRARPGVLASRQACLDAHDWSRISRDSPLLSRRAMKLDFDDSAFD</sequence>
<evidence type="ECO:0000256" key="4">
    <source>
        <dbReference type="ARBA" id="ARBA00023002"/>
    </source>
</evidence>
<comment type="cofactor">
    <cofactor evidence="1">
        <name>FAD</name>
        <dbReference type="ChEBI" id="CHEBI:57692"/>
    </cofactor>
</comment>
<dbReference type="PANTHER" id="PTHR47178">
    <property type="entry name" value="MONOOXYGENASE, FAD-BINDING"/>
    <property type="match status" value="1"/>
</dbReference>
<keyword evidence="5 7" id="KW-0503">Monooxygenase</keyword>
<evidence type="ECO:0000256" key="3">
    <source>
        <dbReference type="ARBA" id="ARBA00022827"/>
    </source>
</evidence>
<dbReference type="InterPro" id="IPR036188">
    <property type="entry name" value="FAD/NAD-bd_sf"/>
</dbReference>
<keyword evidence="8" id="KW-1185">Reference proteome</keyword>
<accession>A0AAV9H424</accession>
<dbReference type="PANTHER" id="PTHR47178:SF1">
    <property type="entry name" value="FAD-BINDING DOMAIN-CONTAINING PROTEIN-RELATED"/>
    <property type="match status" value="1"/>
</dbReference>
<evidence type="ECO:0000313" key="8">
    <source>
        <dbReference type="Proteomes" id="UP001321760"/>
    </source>
</evidence>
<keyword evidence="4" id="KW-0560">Oxidoreductase</keyword>
<reference evidence="7" key="2">
    <citation type="submission" date="2023-05" db="EMBL/GenBank/DDBJ databases">
        <authorList>
            <consortium name="Lawrence Berkeley National Laboratory"/>
            <person name="Steindorff A."/>
            <person name="Hensen N."/>
            <person name="Bonometti L."/>
            <person name="Westerberg I."/>
            <person name="Brannstrom I.O."/>
            <person name="Guillou S."/>
            <person name="Cros-Aarteil S."/>
            <person name="Calhoun S."/>
            <person name="Haridas S."/>
            <person name="Kuo A."/>
            <person name="Mondo S."/>
            <person name="Pangilinan J."/>
            <person name="Riley R."/>
            <person name="Labutti K."/>
            <person name="Andreopoulos B."/>
            <person name="Lipzen A."/>
            <person name="Chen C."/>
            <person name="Yanf M."/>
            <person name="Daum C."/>
            <person name="Ng V."/>
            <person name="Clum A."/>
            <person name="Ohm R."/>
            <person name="Martin F."/>
            <person name="Silar P."/>
            <person name="Natvig D."/>
            <person name="Lalanne C."/>
            <person name="Gautier V."/>
            <person name="Ament-Velasquez S.L."/>
            <person name="Kruys A."/>
            <person name="Hutchinson M.I."/>
            <person name="Powell A.J."/>
            <person name="Barry K."/>
            <person name="Miller A.N."/>
            <person name="Grigoriev I.V."/>
            <person name="Debuchy R."/>
            <person name="Gladieux P."/>
            <person name="Thoren M.H."/>
            <person name="Johannesson H."/>
        </authorList>
    </citation>
    <scope>NUCLEOTIDE SEQUENCE</scope>
    <source>
        <strain evidence="7">PSN243</strain>
    </source>
</reference>
<name>A0AAV9H424_9PEZI</name>
<gene>
    <name evidence="7" type="ORF">QBC34DRAFT_374262</name>
</gene>
<dbReference type="EMBL" id="MU865914">
    <property type="protein sequence ID" value="KAK4455425.1"/>
    <property type="molecule type" value="Genomic_DNA"/>
</dbReference>
<comment type="caution">
    <text evidence="7">The sequence shown here is derived from an EMBL/GenBank/DDBJ whole genome shotgun (WGS) entry which is preliminary data.</text>
</comment>
<keyword evidence="2" id="KW-0285">Flavoprotein</keyword>
<dbReference type="GO" id="GO:0004497">
    <property type="term" value="F:monooxygenase activity"/>
    <property type="evidence" value="ECO:0007669"/>
    <property type="project" value="UniProtKB-KW"/>
</dbReference>
<protein>
    <submittedName>
        <fullName evidence="7">FAD-dependent monooxygenase</fullName>
    </submittedName>
</protein>
<dbReference type="PRINTS" id="PR00420">
    <property type="entry name" value="RNGMNOXGNASE"/>
</dbReference>
<feature type="domain" description="FAD-binding" evidence="6">
    <location>
        <begin position="7"/>
        <end position="193"/>
    </location>
</feature>
<evidence type="ECO:0000256" key="1">
    <source>
        <dbReference type="ARBA" id="ARBA00001974"/>
    </source>
</evidence>
<dbReference type="InterPro" id="IPR002938">
    <property type="entry name" value="FAD-bd"/>
</dbReference>
<dbReference type="AlphaFoldDB" id="A0AAV9H424"/>
<proteinExistence type="predicted"/>
<dbReference type="GO" id="GO:0071949">
    <property type="term" value="F:FAD binding"/>
    <property type="evidence" value="ECO:0007669"/>
    <property type="project" value="InterPro"/>
</dbReference>
<dbReference type="Proteomes" id="UP001321760">
    <property type="component" value="Unassembled WGS sequence"/>
</dbReference>
<dbReference type="SUPFAM" id="SSF51905">
    <property type="entry name" value="FAD/NAD(P)-binding domain"/>
    <property type="match status" value="1"/>
</dbReference>